<protein>
    <submittedName>
        <fullName evidence="9">ABC transporter permease</fullName>
    </submittedName>
</protein>
<dbReference type="RefSeq" id="WP_118646355.1">
    <property type="nucleotide sequence ID" value="NZ_CP060635.1"/>
</dbReference>
<dbReference type="Pfam" id="PF00528">
    <property type="entry name" value="BPD_transp_1"/>
    <property type="match status" value="1"/>
</dbReference>
<accession>A0A7G9GCC7</accession>
<sequence>MAKFIIRRILICIPMIFLMSFLIYGGMELAPGDIVSSMISPDAQAQMTPEELDAVREAYGLNDPFIVRYGKWLGQVLTGNWGYSMSSGAPVKDIILQKLPITLELMITGLIISVILGSVFGLISALKRGSIADNALTVAGVIGMSIPQFFFGMVAILIFALNLHWLPVGGRTTPQMVHWWEHLRYLILPALVLGLTQTASVMRYARSAMLDSMNKDYVKTARSKGLPEWRVNLVHGFRVTMTPVVVLIAFRLPLMISSAVVIENVFQWPGIGVTFKEAVTSSNYPLVMMIALIMVVMVLLMSLLLDILTRVLDPRVQLE</sequence>
<dbReference type="CDD" id="cd06261">
    <property type="entry name" value="TM_PBP2"/>
    <property type="match status" value="1"/>
</dbReference>
<evidence type="ECO:0000256" key="2">
    <source>
        <dbReference type="ARBA" id="ARBA00022448"/>
    </source>
</evidence>
<evidence type="ECO:0000313" key="9">
    <source>
        <dbReference type="EMBL" id="QNM08459.1"/>
    </source>
</evidence>
<evidence type="ECO:0000256" key="1">
    <source>
        <dbReference type="ARBA" id="ARBA00004651"/>
    </source>
</evidence>
<organism evidence="9 10">
    <name type="scientific">Wansuia hejianensis</name>
    <dbReference type="NCBI Taxonomy" id="2763667"/>
    <lineage>
        <taxon>Bacteria</taxon>
        <taxon>Bacillati</taxon>
        <taxon>Bacillota</taxon>
        <taxon>Clostridia</taxon>
        <taxon>Lachnospirales</taxon>
        <taxon>Lachnospiraceae</taxon>
        <taxon>Wansuia</taxon>
    </lineage>
</organism>
<evidence type="ECO:0000256" key="3">
    <source>
        <dbReference type="ARBA" id="ARBA00022475"/>
    </source>
</evidence>
<dbReference type="EMBL" id="CP060635">
    <property type="protein sequence ID" value="QNM08459.1"/>
    <property type="molecule type" value="Genomic_DNA"/>
</dbReference>
<feature type="transmembrane region" description="Helical" evidence="7">
    <location>
        <begin position="185"/>
        <end position="205"/>
    </location>
</feature>
<dbReference type="GO" id="GO:0005886">
    <property type="term" value="C:plasma membrane"/>
    <property type="evidence" value="ECO:0007669"/>
    <property type="project" value="UniProtKB-SubCell"/>
</dbReference>
<dbReference type="InterPro" id="IPR045621">
    <property type="entry name" value="BPD_transp_1_N"/>
</dbReference>
<keyword evidence="10" id="KW-1185">Reference proteome</keyword>
<keyword evidence="6 7" id="KW-0472">Membrane</keyword>
<dbReference type="InterPro" id="IPR000515">
    <property type="entry name" value="MetI-like"/>
</dbReference>
<evidence type="ECO:0000259" key="8">
    <source>
        <dbReference type="PROSITE" id="PS50928"/>
    </source>
</evidence>
<evidence type="ECO:0000313" key="10">
    <source>
        <dbReference type="Proteomes" id="UP000515860"/>
    </source>
</evidence>
<dbReference type="InterPro" id="IPR035906">
    <property type="entry name" value="MetI-like_sf"/>
</dbReference>
<dbReference type="GO" id="GO:0055085">
    <property type="term" value="P:transmembrane transport"/>
    <property type="evidence" value="ECO:0007669"/>
    <property type="project" value="InterPro"/>
</dbReference>
<feature type="transmembrane region" description="Helical" evidence="7">
    <location>
        <begin position="9"/>
        <end position="27"/>
    </location>
</feature>
<name>A0A7G9GCC7_9FIRM</name>
<keyword evidence="5 7" id="KW-1133">Transmembrane helix</keyword>
<proteinExistence type="inferred from homology"/>
<dbReference type="Pfam" id="PF19300">
    <property type="entry name" value="BPD_transp_1_N"/>
    <property type="match status" value="1"/>
</dbReference>
<keyword evidence="2 7" id="KW-0813">Transport</keyword>
<dbReference type="PANTHER" id="PTHR43163">
    <property type="entry name" value="DIPEPTIDE TRANSPORT SYSTEM PERMEASE PROTEIN DPPB-RELATED"/>
    <property type="match status" value="1"/>
</dbReference>
<evidence type="ECO:0000256" key="6">
    <source>
        <dbReference type="ARBA" id="ARBA00023136"/>
    </source>
</evidence>
<keyword evidence="4 7" id="KW-0812">Transmembrane</keyword>
<reference evidence="9 10" key="1">
    <citation type="submission" date="2020-08" db="EMBL/GenBank/DDBJ databases">
        <authorList>
            <person name="Liu C."/>
            <person name="Sun Q."/>
        </authorList>
    </citation>
    <scope>NUCLEOTIDE SEQUENCE [LARGE SCALE GENOMIC DNA]</scope>
    <source>
        <strain evidence="9 10">NSJ-29</strain>
    </source>
</reference>
<keyword evidence="3" id="KW-1003">Cell membrane</keyword>
<dbReference type="Proteomes" id="UP000515860">
    <property type="component" value="Chromosome"/>
</dbReference>
<feature type="domain" description="ABC transmembrane type-1" evidence="8">
    <location>
        <begin position="99"/>
        <end position="305"/>
    </location>
</feature>
<feature type="transmembrane region" description="Helical" evidence="7">
    <location>
        <begin position="105"/>
        <end position="126"/>
    </location>
</feature>
<feature type="transmembrane region" description="Helical" evidence="7">
    <location>
        <begin position="244"/>
        <end position="266"/>
    </location>
</feature>
<evidence type="ECO:0000256" key="5">
    <source>
        <dbReference type="ARBA" id="ARBA00022989"/>
    </source>
</evidence>
<dbReference type="PANTHER" id="PTHR43163:SF6">
    <property type="entry name" value="DIPEPTIDE TRANSPORT SYSTEM PERMEASE PROTEIN DPPB-RELATED"/>
    <property type="match status" value="1"/>
</dbReference>
<evidence type="ECO:0000256" key="7">
    <source>
        <dbReference type="RuleBase" id="RU363032"/>
    </source>
</evidence>
<dbReference type="AlphaFoldDB" id="A0A7G9GCC7"/>
<comment type="subcellular location">
    <subcellularLocation>
        <location evidence="1 7">Cell membrane</location>
        <topology evidence="1 7">Multi-pass membrane protein</topology>
    </subcellularLocation>
</comment>
<dbReference type="SUPFAM" id="SSF161098">
    <property type="entry name" value="MetI-like"/>
    <property type="match status" value="1"/>
</dbReference>
<evidence type="ECO:0000256" key="4">
    <source>
        <dbReference type="ARBA" id="ARBA00022692"/>
    </source>
</evidence>
<dbReference type="PROSITE" id="PS50928">
    <property type="entry name" value="ABC_TM1"/>
    <property type="match status" value="1"/>
</dbReference>
<comment type="similarity">
    <text evidence="7">Belongs to the binding-protein-dependent transport system permease family.</text>
</comment>
<gene>
    <name evidence="9" type="ORF">H9Q79_16595</name>
</gene>
<dbReference type="KEGG" id="whj:H9Q79_16595"/>
<feature type="transmembrane region" description="Helical" evidence="7">
    <location>
        <begin position="286"/>
        <end position="308"/>
    </location>
</feature>
<dbReference type="Gene3D" id="1.10.3720.10">
    <property type="entry name" value="MetI-like"/>
    <property type="match status" value="1"/>
</dbReference>
<feature type="transmembrane region" description="Helical" evidence="7">
    <location>
        <begin position="138"/>
        <end position="165"/>
    </location>
</feature>